<feature type="binding site" evidence="5">
    <location>
        <begin position="189"/>
        <end position="192"/>
    </location>
    <ligand>
        <name>substrate</name>
    </ligand>
</feature>
<dbReference type="SUPFAM" id="SSF53335">
    <property type="entry name" value="S-adenosyl-L-methionine-dependent methyltransferases"/>
    <property type="match status" value="1"/>
</dbReference>
<evidence type="ECO:0000256" key="1">
    <source>
        <dbReference type="ARBA" id="ARBA00022603"/>
    </source>
</evidence>
<dbReference type="InterPro" id="IPR002052">
    <property type="entry name" value="DNA_methylase_N6_adenine_CS"/>
</dbReference>
<dbReference type="GO" id="GO:0003676">
    <property type="term" value="F:nucleic acid binding"/>
    <property type="evidence" value="ECO:0007669"/>
    <property type="project" value="InterPro"/>
</dbReference>
<evidence type="ECO:0000259" key="6">
    <source>
        <dbReference type="Pfam" id="PF05175"/>
    </source>
</evidence>
<feature type="binding site" evidence="5">
    <location>
        <begin position="124"/>
        <end position="128"/>
    </location>
    <ligand>
        <name>S-adenosyl-L-methionine</name>
        <dbReference type="ChEBI" id="CHEBI:59789"/>
    </ligand>
</feature>
<accession>A0A5A9XGV3</accession>
<organism evidence="8 9">
    <name type="scientific">Oryzomonas rubra</name>
    <dbReference type="NCBI Taxonomy" id="2509454"/>
    <lineage>
        <taxon>Bacteria</taxon>
        <taxon>Pseudomonadati</taxon>
        <taxon>Thermodesulfobacteriota</taxon>
        <taxon>Desulfuromonadia</taxon>
        <taxon>Geobacterales</taxon>
        <taxon>Geobacteraceae</taxon>
        <taxon>Oryzomonas</taxon>
    </lineage>
</organism>
<dbReference type="CDD" id="cd02440">
    <property type="entry name" value="AdoMet_MTases"/>
    <property type="match status" value="1"/>
</dbReference>
<protein>
    <recommendedName>
        <fullName evidence="5">Release factor glutamine methyltransferase</fullName>
        <shortName evidence="5">RF MTase</shortName>
        <ecNumber evidence="5">2.1.1.297</ecNumber>
    </recommendedName>
    <alternativeName>
        <fullName evidence="5">N5-glutamine methyltransferase PrmC</fullName>
    </alternativeName>
    <alternativeName>
        <fullName evidence="5">Protein-(glutamine-N5) MTase PrmC</fullName>
    </alternativeName>
    <alternativeName>
        <fullName evidence="5">Protein-glutamine N-methyltransferase PrmC</fullName>
    </alternativeName>
</protein>
<keyword evidence="1 5" id="KW-0489">Methyltransferase</keyword>
<gene>
    <name evidence="5 8" type="primary">prmC</name>
    <name evidence="8" type="ORF">ET418_07525</name>
</gene>
<dbReference type="InterPro" id="IPR050320">
    <property type="entry name" value="N5-glutamine_MTase"/>
</dbReference>
<dbReference type="Pfam" id="PF05175">
    <property type="entry name" value="MTS"/>
    <property type="match status" value="1"/>
</dbReference>
<dbReference type="InterPro" id="IPR040758">
    <property type="entry name" value="PrmC_N"/>
</dbReference>
<dbReference type="InterPro" id="IPR019874">
    <property type="entry name" value="RF_methyltr_PrmC"/>
</dbReference>
<reference evidence="8 9" key="1">
    <citation type="submission" date="2019-04" db="EMBL/GenBank/DDBJ databases">
        <title>Geobacter ruber sp. nov., ferric-reducing bacteria isolated from paddy soil.</title>
        <authorList>
            <person name="Xu Z."/>
            <person name="Masuda Y."/>
            <person name="Itoh H."/>
            <person name="Senoo K."/>
        </authorList>
    </citation>
    <scope>NUCLEOTIDE SEQUENCE [LARGE SCALE GENOMIC DNA]</scope>
    <source>
        <strain evidence="8 9">Red88</strain>
    </source>
</reference>
<dbReference type="OrthoDB" id="9800643at2"/>
<feature type="binding site" evidence="5">
    <location>
        <position position="147"/>
    </location>
    <ligand>
        <name>S-adenosyl-L-methionine</name>
        <dbReference type="ChEBI" id="CHEBI:59789"/>
    </ligand>
</feature>
<dbReference type="Gene3D" id="3.40.50.150">
    <property type="entry name" value="Vaccinia Virus protein VP39"/>
    <property type="match status" value="1"/>
</dbReference>
<dbReference type="GO" id="GO:0102559">
    <property type="term" value="F:peptide chain release factor N(5)-glutamine methyltransferase activity"/>
    <property type="evidence" value="ECO:0007669"/>
    <property type="project" value="UniProtKB-EC"/>
</dbReference>
<evidence type="ECO:0000256" key="4">
    <source>
        <dbReference type="ARBA" id="ARBA00048391"/>
    </source>
</evidence>
<comment type="function">
    <text evidence="5">Methylates the class 1 translation termination release factors RF1/PrfA and RF2/PrfB on the glutamine residue of the universally conserved GGQ motif.</text>
</comment>
<comment type="catalytic activity">
    <reaction evidence="4 5">
        <text>L-glutaminyl-[peptide chain release factor] + S-adenosyl-L-methionine = N(5)-methyl-L-glutaminyl-[peptide chain release factor] + S-adenosyl-L-homocysteine + H(+)</text>
        <dbReference type="Rhea" id="RHEA:42896"/>
        <dbReference type="Rhea" id="RHEA-COMP:10271"/>
        <dbReference type="Rhea" id="RHEA-COMP:10272"/>
        <dbReference type="ChEBI" id="CHEBI:15378"/>
        <dbReference type="ChEBI" id="CHEBI:30011"/>
        <dbReference type="ChEBI" id="CHEBI:57856"/>
        <dbReference type="ChEBI" id="CHEBI:59789"/>
        <dbReference type="ChEBI" id="CHEBI:61891"/>
        <dbReference type="EC" id="2.1.1.297"/>
    </reaction>
</comment>
<dbReference type="Gene3D" id="1.10.8.10">
    <property type="entry name" value="DNA helicase RuvA subunit, C-terminal domain"/>
    <property type="match status" value="1"/>
</dbReference>
<dbReference type="Pfam" id="PF17827">
    <property type="entry name" value="PrmC_N"/>
    <property type="match status" value="1"/>
</dbReference>
<keyword evidence="2 5" id="KW-0808">Transferase</keyword>
<evidence type="ECO:0000256" key="5">
    <source>
        <dbReference type="HAMAP-Rule" id="MF_02126"/>
    </source>
</evidence>
<keyword evidence="3 5" id="KW-0949">S-adenosyl-L-methionine</keyword>
<feature type="binding site" evidence="5">
    <location>
        <position position="189"/>
    </location>
    <ligand>
        <name>S-adenosyl-L-methionine</name>
        <dbReference type="ChEBI" id="CHEBI:59789"/>
    </ligand>
</feature>
<name>A0A5A9XGV3_9BACT</name>
<dbReference type="NCBIfam" id="TIGR00536">
    <property type="entry name" value="hemK_fam"/>
    <property type="match status" value="1"/>
</dbReference>
<proteinExistence type="inferred from homology"/>
<comment type="caution">
    <text evidence="8">The sequence shown here is derived from an EMBL/GenBank/DDBJ whole genome shotgun (WGS) entry which is preliminary data.</text>
</comment>
<dbReference type="Proteomes" id="UP000324298">
    <property type="component" value="Unassembled WGS sequence"/>
</dbReference>
<dbReference type="PANTHER" id="PTHR18895:SF74">
    <property type="entry name" value="MTRF1L RELEASE FACTOR GLUTAMINE METHYLTRANSFERASE"/>
    <property type="match status" value="1"/>
</dbReference>
<comment type="caution">
    <text evidence="5">Lacks conserved residue(s) required for the propagation of feature annotation.</text>
</comment>
<dbReference type="AlphaFoldDB" id="A0A5A9XGV3"/>
<keyword evidence="9" id="KW-1185">Reference proteome</keyword>
<evidence type="ECO:0000313" key="8">
    <source>
        <dbReference type="EMBL" id="KAA0892050.1"/>
    </source>
</evidence>
<dbReference type="HAMAP" id="MF_02126">
    <property type="entry name" value="RF_methyltr_PrmC"/>
    <property type="match status" value="1"/>
</dbReference>
<dbReference type="InterPro" id="IPR007848">
    <property type="entry name" value="Small_mtfrase_dom"/>
</dbReference>
<comment type="similarity">
    <text evidence="5">Belongs to the protein N5-glutamine methyltransferase family. PrmC subfamily.</text>
</comment>
<dbReference type="FunFam" id="3.40.50.150:FF:000053">
    <property type="entry name" value="Release factor glutamine methyltransferase"/>
    <property type="match status" value="1"/>
</dbReference>
<dbReference type="InterPro" id="IPR029063">
    <property type="entry name" value="SAM-dependent_MTases_sf"/>
</dbReference>
<dbReference type="EC" id="2.1.1.297" evidence="5"/>
<sequence>MAPQEQWTTIKVLAWTKDYLGTKGIENARLEAEWLLCAATGLDRVGLYLHFDKPLNDDELAAFRAMVARRARREPLQHILGTQEFCGLEFEVSPDVLIPRHDTETLVTEALARSPEARSVLDIGTGSGCIAVALAHSLPNAAVTAIDISPAALEMARRNAERNGATVEFLAGSLLEPVAGRSFDLIVSNPPYIPSTDIDRLEPEVRDFDPRGALDGGADGLDLYRILIPGAPAHLNPSGWLLVEVGIGQAPAVAELFKKTQEYDHPITACDPGGIERVVGAQRKDVS</sequence>
<dbReference type="EMBL" id="SRSD01000004">
    <property type="protein sequence ID" value="KAA0892050.1"/>
    <property type="molecule type" value="Genomic_DNA"/>
</dbReference>
<dbReference type="RefSeq" id="WP_149306988.1">
    <property type="nucleotide sequence ID" value="NZ_SRSD01000004.1"/>
</dbReference>
<evidence type="ECO:0000256" key="2">
    <source>
        <dbReference type="ARBA" id="ARBA00022679"/>
    </source>
</evidence>
<evidence type="ECO:0000259" key="7">
    <source>
        <dbReference type="Pfam" id="PF17827"/>
    </source>
</evidence>
<dbReference type="PROSITE" id="PS00092">
    <property type="entry name" value="N6_MTASE"/>
    <property type="match status" value="1"/>
</dbReference>
<dbReference type="NCBIfam" id="TIGR03534">
    <property type="entry name" value="RF_mod_PrmC"/>
    <property type="match status" value="1"/>
</dbReference>
<dbReference type="InterPro" id="IPR004556">
    <property type="entry name" value="HemK-like"/>
</dbReference>
<evidence type="ECO:0000313" key="9">
    <source>
        <dbReference type="Proteomes" id="UP000324298"/>
    </source>
</evidence>
<dbReference type="GO" id="GO:0032259">
    <property type="term" value="P:methylation"/>
    <property type="evidence" value="ECO:0007669"/>
    <property type="project" value="UniProtKB-KW"/>
</dbReference>
<feature type="domain" description="Methyltransferase small" evidence="6">
    <location>
        <begin position="107"/>
        <end position="192"/>
    </location>
</feature>
<dbReference type="PANTHER" id="PTHR18895">
    <property type="entry name" value="HEMK METHYLTRANSFERASE"/>
    <property type="match status" value="1"/>
</dbReference>
<evidence type="ECO:0000256" key="3">
    <source>
        <dbReference type="ARBA" id="ARBA00022691"/>
    </source>
</evidence>
<feature type="domain" description="Release factor glutamine methyltransferase N-terminal" evidence="7">
    <location>
        <begin position="12"/>
        <end position="81"/>
    </location>
</feature>